<dbReference type="RefSeq" id="XP_016239566.1">
    <property type="nucleotide sequence ID" value="XM_016377996.1"/>
</dbReference>
<gene>
    <name evidence="3" type="ORF">PV08_03645</name>
</gene>
<feature type="region of interest" description="Disordered" evidence="2">
    <location>
        <begin position="452"/>
        <end position="485"/>
    </location>
</feature>
<dbReference type="HOGENOM" id="CLU_033823_0_0_1"/>
<name>A0A0D2BL88_9EURO</name>
<protein>
    <submittedName>
        <fullName evidence="3">Uncharacterized protein</fullName>
    </submittedName>
</protein>
<dbReference type="EMBL" id="KN847493">
    <property type="protein sequence ID" value="KIW19350.1"/>
    <property type="molecule type" value="Genomic_DNA"/>
</dbReference>
<feature type="compositionally biased region" description="Basic residues" evidence="2">
    <location>
        <begin position="464"/>
        <end position="475"/>
    </location>
</feature>
<dbReference type="VEuPathDB" id="FungiDB:PV08_03645"/>
<keyword evidence="4" id="KW-1185">Reference proteome</keyword>
<evidence type="ECO:0000256" key="2">
    <source>
        <dbReference type="SAM" id="MobiDB-lite"/>
    </source>
</evidence>
<feature type="region of interest" description="Disordered" evidence="2">
    <location>
        <begin position="22"/>
        <end position="46"/>
    </location>
</feature>
<evidence type="ECO:0000256" key="1">
    <source>
        <dbReference type="SAM" id="Coils"/>
    </source>
</evidence>
<proteinExistence type="predicted"/>
<dbReference type="GeneID" id="27330728"/>
<feature type="compositionally biased region" description="Basic and acidic residues" evidence="2">
    <location>
        <begin position="30"/>
        <end position="43"/>
    </location>
</feature>
<accession>A0A0D2BL88</accession>
<dbReference type="AlphaFoldDB" id="A0A0D2BL88"/>
<reference evidence="3 4" key="1">
    <citation type="submission" date="2015-01" db="EMBL/GenBank/DDBJ databases">
        <title>The Genome Sequence of Exophiala spinifera CBS89968.</title>
        <authorList>
            <consortium name="The Broad Institute Genomics Platform"/>
            <person name="Cuomo C."/>
            <person name="de Hoog S."/>
            <person name="Gorbushina A."/>
            <person name="Stielow B."/>
            <person name="Teixiera M."/>
            <person name="Abouelleil A."/>
            <person name="Chapman S.B."/>
            <person name="Priest M."/>
            <person name="Young S.K."/>
            <person name="Wortman J."/>
            <person name="Nusbaum C."/>
            <person name="Birren B."/>
        </authorList>
    </citation>
    <scope>NUCLEOTIDE SEQUENCE [LARGE SCALE GENOMIC DNA]</scope>
    <source>
        <strain evidence="3 4">CBS 89968</strain>
    </source>
</reference>
<sequence>MQANVGGEYAADWLNIPRSNGSSSFGYPGQREDHVSSHGDEALAGHTPASQAGKLVQFLHAFQHLYELRKSALTLRLRTRDERNKVKASARRLQDITRRLIRDIKLQHDVTADLQALQEVIEKMDAQYMDHDRFESDLIPAEWKLKEVEKNLYEDVRGEPFLDPEWSDSDGRSSPKVLPELSSYGITMTMTTNPPQTRGRLEDEVAALKALEQEMALHLERLESEYEEIAEDAKMRAEAGMPVTALSQDFLSRYGQRRRELLDRLALISEEIRAIEFQPFATDRPKSPTTNSLPLGQFSNRETDVLLRSYGDNGDETLQLRAEDYAAREDDLHPVLDRLKSPHANAGVVMFPMSVAALEVDSCTDSISSEEPPDSSVSIVSNWLSHYFTASWWSAVRFAFEHYLDNTFSYVDIKRYMTDVWSREVGLPMANKPYGSEWKSAYTYWLPGTGDSSPPPVNPPARSHIFHSRPPKRRHSSGDSRTLRLKTHVVHSNRPNTQ</sequence>
<keyword evidence="1" id="KW-0175">Coiled coil</keyword>
<feature type="coiled-coil region" evidence="1">
    <location>
        <begin position="201"/>
        <end position="239"/>
    </location>
</feature>
<evidence type="ECO:0000313" key="4">
    <source>
        <dbReference type="Proteomes" id="UP000053328"/>
    </source>
</evidence>
<dbReference type="OrthoDB" id="4157125at2759"/>
<organism evidence="3 4">
    <name type="scientific">Exophiala spinifera</name>
    <dbReference type="NCBI Taxonomy" id="91928"/>
    <lineage>
        <taxon>Eukaryota</taxon>
        <taxon>Fungi</taxon>
        <taxon>Dikarya</taxon>
        <taxon>Ascomycota</taxon>
        <taxon>Pezizomycotina</taxon>
        <taxon>Eurotiomycetes</taxon>
        <taxon>Chaetothyriomycetidae</taxon>
        <taxon>Chaetothyriales</taxon>
        <taxon>Herpotrichiellaceae</taxon>
        <taxon>Exophiala</taxon>
    </lineage>
</organism>
<dbReference type="Proteomes" id="UP000053328">
    <property type="component" value="Unassembled WGS sequence"/>
</dbReference>
<evidence type="ECO:0000313" key="3">
    <source>
        <dbReference type="EMBL" id="KIW19350.1"/>
    </source>
</evidence>